<dbReference type="InterPro" id="IPR050568">
    <property type="entry name" value="Transcr_DNA_Rep_Reg"/>
</dbReference>
<dbReference type="InterPro" id="IPR003958">
    <property type="entry name" value="CBFA_NFYB_domain"/>
</dbReference>
<comment type="subcellular location">
    <subcellularLocation>
        <location evidence="1">Nucleus</location>
    </subcellularLocation>
</comment>
<evidence type="ECO:0000259" key="4">
    <source>
        <dbReference type="Pfam" id="PF00808"/>
    </source>
</evidence>
<organism evidence="5 6">
    <name type="scientific">Tetracentron sinense</name>
    <name type="common">Spur-leaf</name>
    <dbReference type="NCBI Taxonomy" id="13715"/>
    <lineage>
        <taxon>Eukaryota</taxon>
        <taxon>Viridiplantae</taxon>
        <taxon>Streptophyta</taxon>
        <taxon>Embryophyta</taxon>
        <taxon>Tracheophyta</taxon>
        <taxon>Spermatophyta</taxon>
        <taxon>Magnoliopsida</taxon>
        <taxon>Trochodendrales</taxon>
        <taxon>Trochodendraceae</taxon>
        <taxon>Tetracentron</taxon>
    </lineage>
</organism>
<dbReference type="OrthoDB" id="636685at2759"/>
<sequence>MTLLFVIHPLEVWNRLGYLLEGERAKAKTREEMRRSGLSSNGIKKEAEIVVVPSSSASQELNEYKEEEEAAKSSNISNQNSDKGKEEEEEEELKKRKNVVGSYCFPMQRIKRIIRSEGDDFRITQESAFLINKAAGQFLELFGEDAYACSVEDGKKAVDYNHLSSVVCKGKRYDFLTDFVPEKIRAEDALAERRLAGT</sequence>
<name>A0A835D8W9_TETSI</name>
<dbReference type="GO" id="GO:0005634">
    <property type="term" value="C:nucleus"/>
    <property type="evidence" value="ECO:0007669"/>
    <property type="project" value="UniProtKB-SubCell"/>
</dbReference>
<dbReference type="InterPro" id="IPR009072">
    <property type="entry name" value="Histone-fold"/>
</dbReference>
<gene>
    <name evidence="5" type="ORF">HHK36_019151</name>
</gene>
<dbReference type="GO" id="GO:0006355">
    <property type="term" value="P:regulation of DNA-templated transcription"/>
    <property type="evidence" value="ECO:0007669"/>
    <property type="project" value="TreeGrafter"/>
</dbReference>
<keyword evidence="2" id="KW-0539">Nucleus</keyword>
<evidence type="ECO:0000256" key="3">
    <source>
        <dbReference type="SAM" id="MobiDB-lite"/>
    </source>
</evidence>
<reference evidence="5 6" key="1">
    <citation type="submission" date="2020-04" db="EMBL/GenBank/DDBJ databases">
        <title>Plant Genome Project.</title>
        <authorList>
            <person name="Zhang R.-G."/>
        </authorList>
    </citation>
    <scope>NUCLEOTIDE SEQUENCE [LARGE SCALE GENOMIC DNA]</scope>
    <source>
        <strain evidence="5">YNK0</strain>
        <tissue evidence="5">Leaf</tissue>
    </source>
</reference>
<dbReference type="AlphaFoldDB" id="A0A835D8W9"/>
<dbReference type="Pfam" id="PF00808">
    <property type="entry name" value="CBFD_NFYB_HMF"/>
    <property type="match status" value="1"/>
</dbReference>
<protein>
    <recommendedName>
        <fullName evidence="4">Transcription factor CBF/NF-Y/archaeal histone domain-containing protein</fullName>
    </recommendedName>
</protein>
<dbReference type="GO" id="GO:0000976">
    <property type="term" value="F:transcription cis-regulatory region binding"/>
    <property type="evidence" value="ECO:0007669"/>
    <property type="project" value="TreeGrafter"/>
</dbReference>
<dbReference type="SUPFAM" id="SSF47113">
    <property type="entry name" value="Histone-fold"/>
    <property type="match status" value="1"/>
</dbReference>
<proteinExistence type="predicted"/>
<evidence type="ECO:0000256" key="1">
    <source>
        <dbReference type="ARBA" id="ARBA00004123"/>
    </source>
</evidence>
<evidence type="ECO:0000256" key="2">
    <source>
        <dbReference type="ARBA" id="ARBA00023242"/>
    </source>
</evidence>
<dbReference type="EMBL" id="JABCRI010000013">
    <property type="protein sequence ID" value="KAF8395208.1"/>
    <property type="molecule type" value="Genomic_DNA"/>
</dbReference>
<dbReference type="GO" id="GO:0046982">
    <property type="term" value="F:protein heterodimerization activity"/>
    <property type="evidence" value="ECO:0007669"/>
    <property type="project" value="InterPro"/>
</dbReference>
<keyword evidence="6" id="KW-1185">Reference proteome</keyword>
<dbReference type="Gene3D" id="1.10.20.10">
    <property type="entry name" value="Histone, subunit A"/>
    <property type="match status" value="1"/>
</dbReference>
<dbReference type="Proteomes" id="UP000655225">
    <property type="component" value="Unassembled WGS sequence"/>
</dbReference>
<feature type="domain" description="Transcription factor CBF/NF-Y/archaeal histone" evidence="4">
    <location>
        <begin position="105"/>
        <end position="167"/>
    </location>
</feature>
<dbReference type="OMA" id="EWERGMT"/>
<evidence type="ECO:0000313" key="6">
    <source>
        <dbReference type="Proteomes" id="UP000655225"/>
    </source>
</evidence>
<dbReference type="PANTHER" id="PTHR10252:SF93">
    <property type="entry name" value="DNA POLYMERASE II SUBUNIT B3-1"/>
    <property type="match status" value="1"/>
</dbReference>
<evidence type="ECO:0000313" key="5">
    <source>
        <dbReference type="EMBL" id="KAF8395208.1"/>
    </source>
</evidence>
<comment type="caution">
    <text evidence="5">The sequence shown here is derived from an EMBL/GenBank/DDBJ whole genome shotgun (WGS) entry which is preliminary data.</text>
</comment>
<dbReference type="PANTHER" id="PTHR10252">
    <property type="entry name" value="HISTONE-LIKE TRANSCRIPTION FACTOR CCAAT-RELATED"/>
    <property type="match status" value="1"/>
</dbReference>
<feature type="region of interest" description="Disordered" evidence="3">
    <location>
        <begin position="54"/>
        <end position="92"/>
    </location>
</feature>
<accession>A0A835D8W9</accession>